<dbReference type="InterPro" id="IPR029044">
    <property type="entry name" value="Nucleotide-diphossugar_trans"/>
</dbReference>
<keyword evidence="5" id="KW-0735">Signal-anchor</keyword>
<feature type="active site" description="Nucleophile" evidence="6">
    <location>
        <position position="298"/>
    </location>
</feature>
<keyword evidence="5" id="KW-0812">Transmembrane</keyword>
<keyword evidence="3" id="KW-0328">Glycosyltransferase</keyword>
<evidence type="ECO:0000256" key="3">
    <source>
        <dbReference type="ARBA" id="ARBA00022676"/>
    </source>
</evidence>
<comment type="caution">
    <text evidence="7">The sequence shown here is derived from an EMBL/GenBank/DDBJ whole genome shotgun (WGS) entry which is preliminary data.</text>
</comment>
<keyword evidence="4" id="KW-0808">Transferase</keyword>
<evidence type="ECO:0000256" key="4">
    <source>
        <dbReference type="ARBA" id="ARBA00022679"/>
    </source>
</evidence>
<name>A0AAV5QSX7_9ASCO</name>
<evidence type="ECO:0000256" key="5">
    <source>
        <dbReference type="ARBA" id="ARBA00022968"/>
    </source>
</evidence>
<dbReference type="GO" id="GO:0000026">
    <property type="term" value="F:alpha-1,2-mannosyltransferase activity"/>
    <property type="evidence" value="ECO:0007669"/>
    <property type="project" value="TreeGrafter"/>
</dbReference>
<sequence length="434" mass="50702">MNGRSLRIKTKAKTPLFFRRRIIVLLGILALVSFSVYQFGGPSNSTIQIVESGVKQPSEEEEYINDSIKELDEELGVELQETVFDYERSNATFFTLARNDDLKGILSAIRSVEERFNHNYHYDWVFANDETFTQEFIQLTSGAVSGNPTYVKIPKEFWSYPSWIDQDLAADVRDQMEADNIKYGNSESYRHMCRFNSGFFYKLPAMQKYRYYWRVEPDISFNCNIDYDLFKYMESNNKVYGFTMAPYEIHTTVLSLWSVVQNFTTSYPQYVSDDNNSELLTDDEGETFNMCHFWSNFEIGDMDFYRTEAYEDFFEYIDYSGGIYYERWGDAPIHTMAAAFLLDKDQVHYVDNTGYYHSPNGQCPINAEIREKLECDCSPEYDYNWSDDSCIPLYYEINNMEMPDEVSGFSGLKTHKYGKENSNPIVKAGFDVIS</sequence>
<dbReference type="GO" id="GO:0016020">
    <property type="term" value="C:membrane"/>
    <property type="evidence" value="ECO:0007669"/>
    <property type="project" value="UniProtKB-SubCell"/>
</dbReference>
<protein>
    <submittedName>
        <fullName evidence="7">Uncharacterized protein</fullName>
    </submittedName>
</protein>
<dbReference type="SUPFAM" id="SSF53448">
    <property type="entry name" value="Nucleotide-diphospho-sugar transferases"/>
    <property type="match status" value="1"/>
</dbReference>
<evidence type="ECO:0000256" key="2">
    <source>
        <dbReference type="ARBA" id="ARBA00007677"/>
    </source>
</evidence>
<dbReference type="FunFam" id="3.90.550.10:FF:000051">
    <property type="entry name" value="Alpha-1,2-mannosyltransferase (Ktr4)"/>
    <property type="match status" value="1"/>
</dbReference>
<dbReference type="AlphaFoldDB" id="A0AAV5QSX7"/>
<dbReference type="RefSeq" id="XP_064854622.1">
    <property type="nucleotide sequence ID" value="XM_064998550.1"/>
</dbReference>
<comment type="subcellular location">
    <subcellularLocation>
        <location evidence="1">Membrane</location>
        <topology evidence="1">Single-pass type II membrane protein</topology>
    </subcellularLocation>
</comment>
<dbReference type="Gene3D" id="3.90.550.10">
    <property type="entry name" value="Spore Coat Polysaccharide Biosynthesis Protein SpsA, Chain A"/>
    <property type="match status" value="1"/>
</dbReference>
<dbReference type="Pfam" id="PF01793">
    <property type="entry name" value="Glyco_transf_15"/>
    <property type="match status" value="1"/>
</dbReference>
<accession>A0AAV5QSX7</accession>
<proteinExistence type="inferred from homology"/>
<dbReference type="PANTHER" id="PTHR31121:SF6">
    <property type="entry name" value="ALPHA-1,2 MANNOSYLTRANSFERASE KTR1"/>
    <property type="match status" value="1"/>
</dbReference>
<dbReference type="PIRSF" id="PIRSF018153">
    <property type="entry name" value="Glyco_trans_15"/>
    <property type="match status" value="1"/>
</dbReference>
<dbReference type="PANTHER" id="PTHR31121">
    <property type="entry name" value="ALPHA-1,2 MANNOSYLTRANSFERASE KTR1"/>
    <property type="match status" value="1"/>
</dbReference>
<dbReference type="GeneID" id="90075601"/>
<dbReference type="EMBL" id="BTFZ01000012">
    <property type="protein sequence ID" value="GMM37626.1"/>
    <property type="molecule type" value="Genomic_DNA"/>
</dbReference>
<dbReference type="Proteomes" id="UP001360560">
    <property type="component" value="Unassembled WGS sequence"/>
</dbReference>
<evidence type="ECO:0000256" key="1">
    <source>
        <dbReference type="ARBA" id="ARBA00004606"/>
    </source>
</evidence>
<evidence type="ECO:0000313" key="7">
    <source>
        <dbReference type="EMBL" id="GMM37626.1"/>
    </source>
</evidence>
<keyword evidence="8" id="KW-1185">Reference proteome</keyword>
<comment type="similarity">
    <text evidence="2">Belongs to the glycosyltransferase 15 family.</text>
</comment>
<reference evidence="7 8" key="1">
    <citation type="journal article" date="2023" name="Elife">
        <title>Identification of key yeast species and microbe-microbe interactions impacting larval growth of Drosophila in the wild.</title>
        <authorList>
            <person name="Mure A."/>
            <person name="Sugiura Y."/>
            <person name="Maeda R."/>
            <person name="Honda K."/>
            <person name="Sakurai N."/>
            <person name="Takahashi Y."/>
            <person name="Watada M."/>
            <person name="Katoh T."/>
            <person name="Gotoh A."/>
            <person name="Gotoh Y."/>
            <person name="Taniguchi I."/>
            <person name="Nakamura K."/>
            <person name="Hayashi T."/>
            <person name="Katayama T."/>
            <person name="Uemura T."/>
            <person name="Hattori Y."/>
        </authorList>
    </citation>
    <scope>NUCLEOTIDE SEQUENCE [LARGE SCALE GENOMIC DNA]</scope>
    <source>
        <strain evidence="7 8">SC-9</strain>
    </source>
</reference>
<organism evidence="7 8">
    <name type="scientific">Saccharomycopsis crataegensis</name>
    <dbReference type="NCBI Taxonomy" id="43959"/>
    <lineage>
        <taxon>Eukaryota</taxon>
        <taxon>Fungi</taxon>
        <taxon>Dikarya</taxon>
        <taxon>Ascomycota</taxon>
        <taxon>Saccharomycotina</taxon>
        <taxon>Saccharomycetes</taxon>
        <taxon>Saccharomycopsidaceae</taxon>
        <taxon>Saccharomycopsis</taxon>
    </lineage>
</organism>
<dbReference type="GO" id="GO:0005794">
    <property type="term" value="C:Golgi apparatus"/>
    <property type="evidence" value="ECO:0007669"/>
    <property type="project" value="TreeGrafter"/>
</dbReference>
<gene>
    <name evidence="7" type="ORF">DASC09_049510</name>
</gene>
<dbReference type="GO" id="GO:0000032">
    <property type="term" value="P:cell wall mannoprotein biosynthetic process"/>
    <property type="evidence" value="ECO:0007669"/>
    <property type="project" value="TreeGrafter"/>
</dbReference>
<dbReference type="GO" id="GO:0006487">
    <property type="term" value="P:protein N-linked glycosylation"/>
    <property type="evidence" value="ECO:0007669"/>
    <property type="project" value="TreeGrafter"/>
</dbReference>
<evidence type="ECO:0000313" key="8">
    <source>
        <dbReference type="Proteomes" id="UP001360560"/>
    </source>
</evidence>
<evidence type="ECO:0000256" key="6">
    <source>
        <dbReference type="PIRSR" id="PIRSR018153-1"/>
    </source>
</evidence>
<dbReference type="InterPro" id="IPR002685">
    <property type="entry name" value="Glyco_trans_15"/>
</dbReference>